<keyword evidence="1" id="KW-1133">Transmembrane helix</keyword>
<dbReference type="AlphaFoldDB" id="A0AAD3TF98"/>
<keyword evidence="1" id="KW-0812">Transmembrane</keyword>
<reference evidence="2" key="1">
    <citation type="submission" date="2023-05" db="EMBL/GenBank/DDBJ databases">
        <title>Nepenthes gracilis genome sequencing.</title>
        <authorList>
            <person name="Fukushima K."/>
        </authorList>
    </citation>
    <scope>NUCLEOTIDE SEQUENCE</scope>
    <source>
        <strain evidence="2">SING2019-196</strain>
    </source>
</reference>
<feature type="transmembrane region" description="Helical" evidence="1">
    <location>
        <begin position="135"/>
        <end position="153"/>
    </location>
</feature>
<dbReference type="Pfam" id="PF06549">
    <property type="entry name" value="DUF1118"/>
    <property type="match status" value="1"/>
</dbReference>
<organism evidence="2 3">
    <name type="scientific">Nepenthes gracilis</name>
    <name type="common">Slender pitcher plant</name>
    <dbReference type="NCBI Taxonomy" id="150966"/>
    <lineage>
        <taxon>Eukaryota</taxon>
        <taxon>Viridiplantae</taxon>
        <taxon>Streptophyta</taxon>
        <taxon>Embryophyta</taxon>
        <taxon>Tracheophyta</taxon>
        <taxon>Spermatophyta</taxon>
        <taxon>Magnoliopsida</taxon>
        <taxon>eudicotyledons</taxon>
        <taxon>Gunneridae</taxon>
        <taxon>Pentapetalae</taxon>
        <taxon>Caryophyllales</taxon>
        <taxon>Nepenthaceae</taxon>
        <taxon>Nepenthes</taxon>
    </lineage>
</organism>
<keyword evidence="1" id="KW-0472">Membrane</keyword>
<evidence type="ECO:0000256" key="1">
    <source>
        <dbReference type="SAM" id="Phobius"/>
    </source>
</evidence>
<protein>
    <submittedName>
        <fullName evidence="2">Uncharacterized protein</fullName>
    </submittedName>
</protein>
<accession>A0AAD3TF98</accession>
<gene>
    <name evidence="2" type="ORF">Nepgr_029629</name>
</gene>
<name>A0AAD3TF98_NEPGR</name>
<dbReference type="InterPro" id="IPR009500">
    <property type="entry name" value="DUF1118"/>
</dbReference>
<proteinExistence type="predicted"/>
<feature type="transmembrane region" description="Helical" evidence="1">
    <location>
        <begin position="165"/>
        <end position="188"/>
    </location>
</feature>
<sequence>MVCRSITMEAATVGIAFSNSFPPAPTFSPLLVQSMAKPNPSATKTLISSRKAATVFPEGEPGPRTSVRSTTPPVKLLTRVEQLRLLTKAEKAGLLSAAEKFGLSLSTIEQLGLLSKAEEFGVLSAASNPGTPTTLLSLSLGLLLLGPVCVYLVPEDYPWEVVLQVAIALLSVVGGSAAFAASNLVSILQKSN</sequence>
<dbReference type="EMBL" id="BSYO01000033">
    <property type="protein sequence ID" value="GMH27786.1"/>
    <property type="molecule type" value="Genomic_DNA"/>
</dbReference>
<evidence type="ECO:0000313" key="3">
    <source>
        <dbReference type="Proteomes" id="UP001279734"/>
    </source>
</evidence>
<dbReference type="Proteomes" id="UP001279734">
    <property type="component" value="Unassembled WGS sequence"/>
</dbReference>
<evidence type="ECO:0000313" key="2">
    <source>
        <dbReference type="EMBL" id="GMH27786.1"/>
    </source>
</evidence>
<keyword evidence="3" id="KW-1185">Reference proteome</keyword>
<comment type="caution">
    <text evidence="2">The sequence shown here is derived from an EMBL/GenBank/DDBJ whole genome shotgun (WGS) entry which is preliminary data.</text>
</comment>